<keyword evidence="1" id="KW-1133">Transmembrane helix</keyword>
<evidence type="ECO:0008006" key="3">
    <source>
        <dbReference type="Google" id="ProtNLM"/>
    </source>
</evidence>
<organism evidence="2">
    <name type="scientific">Alicyclobacillus phage KKP_3916</name>
    <dbReference type="NCBI Taxonomy" id="3040651"/>
    <lineage>
        <taxon>Viruses</taxon>
        <taxon>Duplodnaviria</taxon>
        <taxon>Heunggongvirae</taxon>
        <taxon>Uroviricota</taxon>
        <taxon>Caudoviricetes</taxon>
    </lineage>
</organism>
<evidence type="ECO:0000256" key="1">
    <source>
        <dbReference type="SAM" id="Phobius"/>
    </source>
</evidence>
<feature type="transmembrane region" description="Helical" evidence="1">
    <location>
        <begin position="6"/>
        <end position="27"/>
    </location>
</feature>
<keyword evidence="1" id="KW-0472">Membrane</keyword>
<evidence type="ECO:0000313" key="2">
    <source>
        <dbReference type="EMBL" id="WJJ55343.1"/>
    </source>
</evidence>
<reference evidence="2" key="1">
    <citation type="submission" date="2023-04" db="EMBL/GenBank/DDBJ databases">
        <title>Characterization and genome study of newly isolated Alicyclobacillus-specific phaga.</title>
        <authorList>
            <person name="Shymialevich D."/>
            <person name="Wojcicki M."/>
            <person name="Srednicka P."/>
            <person name="Swider O."/>
        </authorList>
    </citation>
    <scope>NUCLEOTIDE SEQUENCE</scope>
</reference>
<accession>A0AAT9V7P0</accession>
<protein>
    <recommendedName>
        <fullName evidence="3">Transmembrane protein</fullName>
    </recommendedName>
</protein>
<gene>
    <name evidence="2" type="ORF">QB910_000099</name>
</gene>
<dbReference type="EMBL" id="OQ846916">
    <property type="protein sequence ID" value="WJJ55343.1"/>
    <property type="molecule type" value="Genomic_DNA"/>
</dbReference>
<feature type="transmembrane region" description="Helical" evidence="1">
    <location>
        <begin position="67"/>
        <end position="84"/>
    </location>
</feature>
<proteinExistence type="predicted"/>
<name>A0AAT9V7P0_9CAUD</name>
<keyword evidence="1" id="KW-0812">Transmembrane</keyword>
<sequence>MAGTIGVILAVIVLVLALCVNATDIWKSTEMCIPFTRHGFYKVGIGIKVIAIVLTFVLVALICTDVVYIWVPSIILTILIISMFQG</sequence>
<feature type="transmembrane region" description="Helical" evidence="1">
    <location>
        <begin position="39"/>
        <end position="61"/>
    </location>
</feature>